<sequence length="164" mass="19367">MKSSKPMANEDKQLVAKNSMRFNRFLIFRYVTALFLFVNLYWGILSLVHWTVVGMIPIVLMVMDGCILVEQTQKYWQQSNRLQVTKYVFWIQTGVNVMGVFLVLVGQQQRIVPFVNETGRWLLLIMFMLGLLICLFVQRKIWLIEHDRDKYLTYLKAFEGYGGK</sequence>
<reference evidence="2 3" key="1">
    <citation type="submission" date="2017-05" db="EMBL/GenBank/DDBJ databases">
        <title>The Genome Sequence of Enterococcus sp. 8G7_MSG3316.</title>
        <authorList>
            <consortium name="The Broad Institute Genomics Platform"/>
            <consortium name="The Broad Institute Genomic Center for Infectious Diseases"/>
            <person name="Earl A."/>
            <person name="Manson A."/>
            <person name="Schwartman J."/>
            <person name="Gilmore M."/>
            <person name="Abouelleil A."/>
            <person name="Cao P."/>
            <person name="Chapman S."/>
            <person name="Cusick C."/>
            <person name="Shea T."/>
            <person name="Young S."/>
            <person name="Neafsey D."/>
            <person name="Nusbaum C."/>
            <person name="Birren B."/>
        </authorList>
    </citation>
    <scope>NUCLEOTIDE SEQUENCE [LARGE SCALE GENOMIC DNA]</scope>
    <source>
        <strain evidence="2 3">8G7_MSG3316</strain>
    </source>
</reference>
<accession>A0A242A4I5</accession>
<protein>
    <submittedName>
        <fullName evidence="2">Uncharacterized protein</fullName>
    </submittedName>
</protein>
<evidence type="ECO:0000313" key="3">
    <source>
        <dbReference type="Proteomes" id="UP000195043"/>
    </source>
</evidence>
<feature type="transmembrane region" description="Helical" evidence="1">
    <location>
        <begin position="118"/>
        <end position="137"/>
    </location>
</feature>
<keyword evidence="1" id="KW-1133">Transmembrane helix</keyword>
<dbReference type="Proteomes" id="UP000195043">
    <property type="component" value="Unassembled WGS sequence"/>
</dbReference>
<dbReference type="RefSeq" id="WP_256926150.1">
    <property type="nucleotide sequence ID" value="NZ_NGKU01000001.1"/>
</dbReference>
<comment type="caution">
    <text evidence="2">The sequence shown here is derived from an EMBL/GenBank/DDBJ whole genome shotgun (WGS) entry which is preliminary data.</text>
</comment>
<evidence type="ECO:0000256" key="1">
    <source>
        <dbReference type="SAM" id="Phobius"/>
    </source>
</evidence>
<keyword evidence="3" id="KW-1185">Reference proteome</keyword>
<proteinExistence type="predicted"/>
<evidence type="ECO:0000313" key="2">
    <source>
        <dbReference type="EMBL" id="OTN75934.1"/>
    </source>
</evidence>
<feature type="transmembrane region" description="Helical" evidence="1">
    <location>
        <begin position="87"/>
        <end position="106"/>
    </location>
</feature>
<keyword evidence="1" id="KW-0472">Membrane</keyword>
<organism evidence="2 3">
    <name type="scientific">Candidatus Enterococcus testudinis</name>
    <dbReference type="NCBI Taxonomy" id="1834191"/>
    <lineage>
        <taxon>Bacteria</taxon>
        <taxon>Bacillati</taxon>
        <taxon>Bacillota</taxon>
        <taxon>Bacilli</taxon>
        <taxon>Lactobacillales</taxon>
        <taxon>Enterococcaceae</taxon>
        <taxon>Enterococcus</taxon>
    </lineage>
</organism>
<dbReference type="AlphaFoldDB" id="A0A242A4I5"/>
<feature type="transmembrane region" description="Helical" evidence="1">
    <location>
        <begin position="48"/>
        <end position="67"/>
    </location>
</feature>
<name>A0A242A4I5_9ENTE</name>
<feature type="transmembrane region" description="Helical" evidence="1">
    <location>
        <begin position="21"/>
        <end position="42"/>
    </location>
</feature>
<gene>
    <name evidence="2" type="ORF">A5886_001010</name>
</gene>
<dbReference type="EMBL" id="NGKU01000001">
    <property type="protein sequence ID" value="OTN75934.1"/>
    <property type="molecule type" value="Genomic_DNA"/>
</dbReference>
<dbReference type="STRING" id="1834191.A5886_001010"/>
<keyword evidence="1" id="KW-0812">Transmembrane</keyword>